<sequence length="218" mass="24170">ERRVFPRSRAIPPPRILSESELASLIDACARISPDIPLRGRTMATLIGLLASSGLRSGEVVRLDRTDVDLTNGVLLVRKTKFRKDRLVPVHTTTQAALRHYVRERDTAFPQPKDQAFFLSSRGNRLSATGLKNGFAEVRKFAGLDDGKPLRPHDLRHRFAVTRLSLWHQQRANVQALLPLLATYLGHASYSDTAYYLTGSVDLLAMAAERAFLDGGAA</sequence>
<keyword evidence="2" id="KW-0233">DNA recombination</keyword>
<dbReference type="CDD" id="cd00797">
    <property type="entry name" value="INT_RitB_C_like"/>
    <property type="match status" value="1"/>
</dbReference>
<dbReference type="GO" id="GO:0015074">
    <property type="term" value="P:DNA integration"/>
    <property type="evidence" value="ECO:0007669"/>
    <property type="project" value="UniProtKB-KW"/>
</dbReference>
<dbReference type="InterPro" id="IPR013762">
    <property type="entry name" value="Integrase-like_cat_sf"/>
</dbReference>
<dbReference type="EMBL" id="WISB01000002">
    <property type="protein sequence ID" value="MQW67640.1"/>
    <property type="molecule type" value="Genomic_DNA"/>
</dbReference>
<evidence type="ECO:0000313" key="4">
    <source>
        <dbReference type="EMBL" id="MQW67640.1"/>
    </source>
</evidence>
<dbReference type="InterPro" id="IPR050090">
    <property type="entry name" value="Tyrosine_recombinase_XerCD"/>
</dbReference>
<keyword evidence="1" id="KW-0229">DNA integration</keyword>
<dbReference type="InterPro" id="IPR002104">
    <property type="entry name" value="Integrase_catalytic"/>
</dbReference>
<dbReference type="Gene3D" id="1.10.443.10">
    <property type="entry name" value="Intergrase catalytic core"/>
    <property type="match status" value="1"/>
</dbReference>
<feature type="domain" description="Tyr recombinase" evidence="3">
    <location>
        <begin position="12"/>
        <end position="209"/>
    </location>
</feature>
<dbReference type="GO" id="GO:0006310">
    <property type="term" value="P:DNA recombination"/>
    <property type="evidence" value="ECO:0007669"/>
    <property type="project" value="UniProtKB-KW"/>
</dbReference>
<evidence type="ECO:0000256" key="1">
    <source>
        <dbReference type="ARBA" id="ARBA00022908"/>
    </source>
</evidence>
<organism evidence="4">
    <name type="scientific">Sinorhizobium medicae</name>
    <dbReference type="NCBI Taxonomy" id="110321"/>
    <lineage>
        <taxon>Bacteria</taxon>
        <taxon>Pseudomonadati</taxon>
        <taxon>Pseudomonadota</taxon>
        <taxon>Alphaproteobacteria</taxon>
        <taxon>Hyphomicrobiales</taxon>
        <taxon>Rhizobiaceae</taxon>
        <taxon>Sinorhizobium/Ensifer group</taxon>
        <taxon>Sinorhizobium</taxon>
    </lineage>
</organism>
<evidence type="ECO:0000259" key="3">
    <source>
        <dbReference type="PROSITE" id="PS51898"/>
    </source>
</evidence>
<reference evidence="4" key="1">
    <citation type="journal article" date="2013" name="Genome Biol.">
        <title>Comparative genomics of the core and accessory genomes of 48 Sinorhizobium strains comprising five genospecies.</title>
        <authorList>
            <person name="Sugawara M."/>
            <person name="Epstein B."/>
            <person name="Badgley B.D."/>
            <person name="Unno T."/>
            <person name="Xu L."/>
            <person name="Reese J."/>
            <person name="Gyaneshwar P."/>
            <person name="Denny R."/>
            <person name="Mudge J."/>
            <person name="Bharti A.K."/>
            <person name="Farmer A.D."/>
            <person name="May G.D."/>
            <person name="Woodward J.E."/>
            <person name="Medigue C."/>
            <person name="Vallenet D."/>
            <person name="Lajus A."/>
            <person name="Rouy Z."/>
            <person name="Martinez-Vaz B."/>
            <person name="Tiffin P."/>
            <person name="Young N.D."/>
            <person name="Sadowsky M.J."/>
        </authorList>
    </citation>
    <scope>NUCLEOTIDE SEQUENCE</scope>
    <source>
        <strain evidence="4">M1</strain>
    </source>
</reference>
<name>A0A6G1WD31_9HYPH</name>
<dbReference type="PROSITE" id="PS51898">
    <property type="entry name" value="TYR_RECOMBINASE"/>
    <property type="match status" value="1"/>
</dbReference>
<dbReference type="InterPro" id="IPR011010">
    <property type="entry name" value="DNA_brk_join_enz"/>
</dbReference>
<dbReference type="AlphaFoldDB" id="A0A6G1WD31"/>
<proteinExistence type="predicted"/>
<feature type="non-terminal residue" evidence="4">
    <location>
        <position position="1"/>
    </location>
</feature>
<gene>
    <name evidence="4" type="ORF">GHJ91_00190</name>
</gene>
<dbReference type="PANTHER" id="PTHR30349:SF64">
    <property type="entry name" value="PROPHAGE INTEGRASE INTD-RELATED"/>
    <property type="match status" value="1"/>
</dbReference>
<dbReference type="GO" id="GO:0003677">
    <property type="term" value="F:DNA binding"/>
    <property type="evidence" value="ECO:0007669"/>
    <property type="project" value="InterPro"/>
</dbReference>
<accession>A0A6G1WD31</accession>
<dbReference type="Pfam" id="PF00589">
    <property type="entry name" value="Phage_integrase"/>
    <property type="match status" value="1"/>
</dbReference>
<evidence type="ECO:0000256" key="2">
    <source>
        <dbReference type="ARBA" id="ARBA00023172"/>
    </source>
</evidence>
<protein>
    <submittedName>
        <fullName evidence="4">Tyrosine-type recombinase/integrase</fullName>
    </submittedName>
</protein>
<comment type="caution">
    <text evidence="4">The sequence shown here is derived from an EMBL/GenBank/DDBJ whole genome shotgun (WGS) entry which is preliminary data.</text>
</comment>
<dbReference type="PANTHER" id="PTHR30349">
    <property type="entry name" value="PHAGE INTEGRASE-RELATED"/>
    <property type="match status" value="1"/>
</dbReference>
<dbReference type="SUPFAM" id="SSF56349">
    <property type="entry name" value="DNA breaking-rejoining enzymes"/>
    <property type="match status" value="1"/>
</dbReference>